<evidence type="ECO:0000313" key="1">
    <source>
        <dbReference type="EMBL" id="ONG45850.1"/>
    </source>
</evidence>
<protein>
    <recommendedName>
        <fullName evidence="3">PASTA domain-containing protein</fullName>
    </recommendedName>
</protein>
<reference evidence="1 2" key="1">
    <citation type="submission" date="2016-10" db="EMBL/GenBank/DDBJ databases">
        <title>Draft Genome sequence of Roseomonas sp. strain M3.</title>
        <authorList>
            <person name="Subhash Y."/>
            <person name="Lee S."/>
        </authorList>
    </citation>
    <scope>NUCLEOTIDE SEQUENCE [LARGE SCALE GENOMIC DNA]</scope>
    <source>
        <strain evidence="1 2">M3</strain>
    </source>
</reference>
<proteinExistence type="predicted"/>
<gene>
    <name evidence="1" type="ORF">BKE38_25975</name>
</gene>
<dbReference type="EMBL" id="MLCO01000334">
    <property type="protein sequence ID" value="ONG45850.1"/>
    <property type="molecule type" value="Genomic_DNA"/>
</dbReference>
<comment type="caution">
    <text evidence="1">The sequence shown here is derived from an EMBL/GenBank/DDBJ whole genome shotgun (WGS) entry which is preliminary data.</text>
</comment>
<accession>A0A1V2GWY8</accession>
<keyword evidence="2" id="KW-1185">Reference proteome</keyword>
<dbReference type="AlphaFoldDB" id="A0A1V2GWY8"/>
<evidence type="ECO:0000313" key="2">
    <source>
        <dbReference type="Proteomes" id="UP000188879"/>
    </source>
</evidence>
<evidence type="ECO:0008006" key="3">
    <source>
        <dbReference type="Google" id="ProtNLM"/>
    </source>
</evidence>
<sequence>MAMGLQGAMAQAPGLRVQSQVEGLAFSPLSSLPRAPAGADGRLCGFSKPGETPAGRLVSRAGWAVTGEERLGRLQAVSFAGEFESGTSGSCAIRQGNVALFEGEQLLAIAYARPGARRSIGGVLPLEIAGQPAGLRLWDGDFLSQPLADLRAQPDGTLALLPLAAEETRCQGRAVLPNLYGRPITEARRLLQQRGWTPIPGDRANDGVGGREAALVKAGVVEVDSCSGTGFGYCRFGYRGAAGLLDVTTVGDNTVPTVSDYGVRCGGG</sequence>
<organism evidence="1 2">
    <name type="scientific">Teichococcus deserti</name>
    <dbReference type="NCBI Taxonomy" id="1817963"/>
    <lineage>
        <taxon>Bacteria</taxon>
        <taxon>Pseudomonadati</taxon>
        <taxon>Pseudomonadota</taxon>
        <taxon>Alphaproteobacteria</taxon>
        <taxon>Acetobacterales</taxon>
        <taxon>Roseomonadaceae</taxon>
        <taxon>Roseomonas</taxon>
    </lineage>
</organism>
<dbReference type="Proteomes" id="UP000188879">
    <property type="component" value="Unassembled WGS sequence"/>
</dbReference>
<name>A0A1V2GWY8_9PROT</name>